<protein>
    <submittedName>
        <fullName evidence="1">Uncharacterized protein</fullName>
    </submittedName>
</protein>
<organism evidence="1 2">
    <name type="scientific">Cinara cedri</name>
    <dbReference type="NCBI Taxonomy" id="506608"/>
    <lineage>
        <taxon>Eukaryota</taxon>
        <taxon>Metazoa</taxon>
        <taxon>Ecdysozoa</taxon>
        <taxon>Arthropoda</taxon>
        <taxon>Hexapoda</taxon>
        <taxon>Insecta</taxon>
        <taxon>Pterygota</taxon>
        <taxon>Neoptera</taxon>
        <taxon>Paraneoptera</taxon>
        <taxon>Hemiptera</taxon>
        <taxon>Sternorrhyncha</taxon>
        <taxon>Aphidomorpha</taxon>
        <taxon>Aphidoidea</taxon>
        <taxon>Aphididae</taxon>
        <taxon>Lachninae</taxon>
        <taxon>Cinara</taxon>
    </lineage>
</organism>
<reference evidence="1 2" key="1">
    <citation type="submission" date="2019-08" db="EMBL/GenBank/DDBJ databases">
        <authorList>
            <person name="Alioto T."/>
            <person name="Alioto T."/>
            <person name="Gomez Garrido J."/>
        </authorList>
    </citation>
    <scope>NUCLEOTIDE SEQUENCE [LARGE SCALE GENOMIC DNA]</scope>
</reference>
<dbReference type="EMBL" id="CABPRJ010000476">
    <property type="protein sequence ID" value="VVC27631.1"/>
    <property type="molecule type" value="Genomic_DNA"/>
</dbReference>
<dbReference type="Proteomes" id="UP000325440">
    <property type="component" value="Unassembled WGS sequence"/>
</dbReference>
<sequence>MKLKFGFDTRQNESKYTEMVWAYCEESEAVRIVVKTNALGKRRRERPKKRQLDAIENDRKTAGVCDVEYRIK</sequence>
<proteinExistence type="predicted"/>
<evidence type="ECO:0000313" key="2">
    <source>
        <dbReference type="Proteomes" id="UP000325440"/>
    </source>
</evidence>
<accession>A0A5E4M816</accession>
<gene>
    <name evidence="1" type="ORF">CINCED_3A022811</name>
</gene>
<name>A0A5E4M816_9HEMI</name>
<keyword evidence="2" id="KW-1185">Reference proteome</keyword>
<dbReference type="AlphaFoldDB" id="A0A5E4M816"/>
<evidence type="ECO:0000313" key="1">
    <source>
        <dbReference type="EMBL" id="VVC27631.1"/>
    </source>
</evidence>